<evidence type="ECO:0000313" key="2">
    <source>
        <dbReference type="Proteomes" id="UP001341840"/>
    </source>
</evidence>
<gene>
    <name evidence="1" type="ORF">PIB30_098681</name>
</gene>
<dbReference type="EMBL" id="JASCZI010214000">
    <property type="protein sequence ID" value="MED6201801.1"/>
    <property type="molecule type" value="Genomic_DNA"/>
</dbReference>
<reference evidence="1 2" key="1">
    <citation type="journal article" date="2023" name="Plants (Basel)">
        <title>Bridging the Gap: Combining Genomics and Transcriptomics Approaches to Understand Stylosanthes scabra, an Orphan Legume from the Brazilian Caatinga.</title>
        <authorList>
            <person name="Ferreira-Neto J.R.C."/>
            <person name="da Silva M.D."/>
            <person name="Binneck E."/>
            <person name="de Melo N.F."/>
            <person name="da Silva R.H."/>
            <person name="de Melo A.L.T.M."/>
            <person name="Pandolfi V."/>
            <person name="Bustamante F.O."/>
            <person name="Brasileiro-Vidal A.C."/>
            <person name="Benko-Iseppon A.M."/>
        </authorList>
    </citation>
    <scope>NUCLEOTIDE SEQUENCE [LARGE SCALE GENOMIC DNA]</scope>
    <source>
        <tissue evidence="1">Leaves</tissue>
    </source>
</reference>
<proteinExistence type="predicted"/>
<organism evidence="1 2">
    <name type="scientific">Stylosanthes scabra</name>
    <dbReference type="NCBI Taxonomy" id="79078"/>
    <lineage>
        <taxon>Eukaryota</taxon>
        <taxon>Viridiplantae</taxon>
        <taxon>Streptophyta</taxon>
        <taxon>Embryophyta</taxon>
        <taxon>Tracheophyta</taxon>
        <taxon>Spermatophyta</taxon>
        <taxon>Magnoliopsida</taxon>
        <taxon>eudicotyledons</taxon>
        <taxon>Gunneridae</taxon>
        <taxon>Pentapetalae</taxon>
        <taxon>rosids</taxon>
        <taxon>fabids</taxon>
        <taxon>Fabales</taxon>
        <taxon>Fabaceae</taxon>
        <taxon>Papilionoideae</taxon>
        <taxon>50 kb inversion clade</taxon>
        <taxon>dalbergioids sensu lato</taxon>
        <taxon>Dalbergieae</taxon>
        <taxon>Pterocarpus clade</taxon>
        <taxon>Stylosanthes</taxon>
    </lineage>
</organism>
<name>A0ABU6XW98_9FABA</name>
<comment type="caution">
    <text evidence="1">The sequence shown here is derived from an EMBL/GenBank/DDBJ whole genome shotgun (WGS) entry which is preliminary data.</text>
</comment>
<dbReference type="Proteomes" id="UP001341840">
    <property type="component" value="Unassembled WGS sequence"/>
</dbReference>
<accession>A0ABU6XW98</accession>
<keyword evidence="2" id="KW-1185">Reference proteome</keyword>
<feature type="non-terminal residue" evidence="1">
    <location>
        <position position="97"/>
    </location>
</feature>
<protein>
    <submittedName>
        <fullName evidence="1">Uncharacterized protein</fullName>
    </submittedName>
</protein>
<evidence type="ECO:0000313" key="1">
    <source>
        <dbReference type="EMBL" id="MED6201801.1"/>
    </source>
</evidence>
<sequence>MRRTPRICTHMCVGLAELQNVAASSTHKRGHPRLCVGLHNLGWASNSSTHMLASTHIRGSWSTWTLSLPSTHMLTVLRICVALDWASKDGVTFSSSN</sequence>